<protein>
    <submittedName>
        <fullName evidence="2">Uncharacterized protein</fullName>
    </submittedName>
</protein>
<dbReference type="KEGG" id="ccp:CHC_T00000260001"/>
<organism evidence="2 3">
    <name type="scientific">Chondrus crispus</name>
    <name type="common">Carrageen Irish moss</name>
    <name type="synonym">Polymorpha crispa</name>
    <dbReference type="NCBI Taxonomy" id="2769"/>
    <lineage>
        <taxon>Eukaryota</taxon>
        <taxon>Rhodophyta</taxon>
        <taxon>Florideophyceae</taxon>
        <taxon>Rhodymeniophycidae</taxon>
        <taxon>Gigartinales</taxon>
        <taxon>Gigartinaceae</taxon>
        <taxon>Chondrus</taxon>
    </lineage>
</organism>
<gene>
    <name evidence="2" type="ORF">CHC_T00000260001</name>
</gene>
<dbReference type="EMBL" id="HG002029">
    <property type="protein sequence ID" value="CDF39396.1"/>
    <property type="molecule type" value="Genomic_DNA"/>
</dbReference>
<evidence type="ECO:0000256" key="1">
    <source>
        <dbReference type="SAM" id="MobiDB-lite"/>
    </source>
</evidence>
<reference evidence="3" key="1">
    <citation type="journal article" date="2013" name="Proc. Natl. Acad. Sci. U.S.A.">
        <title>Genome structure and metabolic features in the red seaweed Chondrus crispus shed light on evolution of the Archaeplastida.</title>
        <authorList>
            <person name="Collen J."/>
            <person name="Porcel B."/>
            <person name="Carre W."/>
            <person name="Ball S.G."/>
            <person name="Chaparro C."/>
            <person name="Tonon T."/>
            <person name="Barbeyron T."/>
            <person name="Michel G."/>
            <person name="Noel B."/>
            <person name="Valentin K."/>
            <person name="Elias M."/>
            <person name="Artiguenave F."/>
            <person name="Arun A."/>
            <person name="Aury J.M."/>
            <person name="Barbosa-Neto J.F."/>
            <person name="Bothwell J.H."/>
            <person name="Bouget F.Y."/>
            <person name="Brillet L."/>
            <person name="Cabello-Hurtado F."/>
            <person name="Capella-Gutierrez S."/>
            <person name="Charrier B."/>
            <person name="Cladiere L."/>
            <person name="Cock J.M."/>
            <person name="Coelho S.M."/>
            <person name="Colleoni C."/>
            <person name="Czjzek M."/>
            <person name="Da Silva C."/>
            <person name="Delage L."/>
            <person name="Denoeud F."/>
            <person name="Deschamps P."/>
            <person name="Dittami S.M."/>
            <person name="Gabaldon T."/>
            <person name="Gachon C.M."/>
            <person name="Groisillier A."/>
            <person name="Herve C."/>
            <person name="Jabbari K."/>
            <person name="Katinka M."/>
            <person name="Kloareg B."/>
            <person name="Kowalczyk N."/>
            <person name="Labadie K."/>
            <person name="Leblanc C."/>
            <person name="Lopez P.J."/>
            <person name="McLachlan D.H."/>
            <person name="Meslet-Cladiere L."/>
            <person name="Moustafa A."/>
            <person name="Nehr Z."/>
            <person name="Nyvall Collen P."/>
            <person name="Panaud O."/>
            <person name="Partensky F."/>
            <person name="Poulain J."/>
            <person name="Rensing S.A."/>
            <person name="Rousvoal S."/>
            <person name="Samson G."/>
            <person name="Symeonidi A."/>
            <person name="Weissenbach J."/>
            <person name="Zambounis A."/>
            <person name="Wincker P."/>
            <person name="Boyen C."/>
        </authorList>
    </citation>
    <scope>NUCLEOTIDE SEQUENCE [LARGE SCALE GENOMIC DNA]</scope>
    <source>
        <strain evidence="3">cv. Stackhouse</strain>
    </source>
</reference>
<evidence type="ECO:0000313" key="3">
    <source>
        <dbReference type="Proteomes" id="UP000012073"/>
    </source>
</evidence>
<dbReference type="Proteomes" id="UP000012073">
    <property type="component" value="Unassembled WGS sequence"/>
</dbReference>
<feature type="compositionally biased region" description="Polar residues" evidence="1">
    <location>
        <begin position="92"/>
        <end position="101"/>
    </location>
</feature>
<keyword evidence="3" id="KW-1185">Reference proteome</keyword>
<dbReference type="RefSeq" id="XP_005719307.1">
    <property type="nucleotide sequence ID" value="XM_005719250.1"/>
</dbReference>
<name>R7QPI1_CHOCR</name>
<dbReference type="GeneID" id="17327028"/>
<sequence length="136" mass="14472">MLGQWGVIVVVLDGAVRLCEEGLARREEGVGTWIVAARLITALGARERGRHSRDHGVRTARDSGAYTRTWPAYDNARPEVGEAARSGVRGRASQSSISSRKTGSEAGGAASARLSALVEGGRRRADWDSVQVTRGS</sequence>
<dbReference type="Gramene" id="CDF39396">
    <property type="protein sequence ID" value="CDF39396"/>
    <property type="gene ID" value="CHC_T00000260001"/>
</dbReference>
<evidence type="ECO:0000313" key="2">
    <source>
        <dbReference type="EMBL" id="CDF39396.1"/>
    </source>
</evidence>
<dbReference type="AlphaFoldDB" id="R7QPI1"/>
<feature type="region of interest" description="Disordered" evidence="1">
    <location>
        <begin position="77"/>
        <end position="113"/>
    </location>
</feature>
<accession>R7QPI1</accession>
<proteinExistence type="predicted"/>